<evidence type="ECO:0000256" key="3">
    <source>
        <dbReference type="ARBA" id="ARBA00022448"/>
    </source>
</evidence>
<dbReference type="InterPro" id="IPR028565">
    <property type="entry name" value="MHD"/>
</dbReference>
<dbReference type="Pfam" id="PF01217">
    <property type="entry name" value="Clat_adaptor_s"/>
    <property type="match status" value="1"/>
</dbReference>
<dbReference type="Proteomes" id="UP001187531">
    <property type="component" value="Unassembled WGS sequence"/>
</dbReference>
<dbReference type="EMBL" id="JAVRJZ010000003">
    <property type="protein sequence ID" value="KAK2724873.1"/>
    <property type="molecule type" value="Genomic_DNA"/>
</dbReference>
<evidence type="ECO:0000256" key="1">
    <source>
        <dbReference type="ARBA" id="ARBA00010516"/>
    </source>
</evidence>
<keyword evidence="6 10" id="KW-0653">Protein transport</keyword>
<dbReference type="FunFam" id="3.30.450.60:FF:000003">
    <property type="entry name" value="Coatomer subunit delta"/>
    <property type="match status" value="1"/>
</dbReference>
<evidence type="ECO:0000256" key="7">
    <source>
        <dbReference type="ARBA" id="ARBA00023034"/>
    </source>
</evidence>
<dbReference type="GO" id="GO:0006890">
    <property type="term" value="P:retrograde vesicle-mediated transport, Golgi to endoplasmic reticulum"/>
    <property type="evidence" value="ECO:0007669"/>
    <property type="project" value="UniProtKB-UniRule"/>
</dbReference>
<name>A0AA88LB34_ARTSF</name>
<dbReference type="CDD" id="cd14830">
    <property type="entry name" value="Delta_COP_N"/>
    <property type="match status" value="1"/>
</dbReference>
<dbReference type="GO" id="GO:0030126">
    <property type="term" value="C:COPI vesicle coat"/>
    <property type="evidence" value="ECO:0007669"/>
    <property type="project" value="UniProtKB-UniRule"/>
</dbReference>
<comment type="caution">
    <text evidence="13">The sequence shown here is derived from an EMBL/GenBank/DDBJ whole genome shotgun (WGS) entry which is preliminary data.</text>
</comment>
<keyword evidence="14" id="KW-1185">Reference proteome</keyword>
<dbReference type="Pfam" id="PF00928">
    <property type="entry name" value="Adap_comp_sub"/>
    <property type="match status" value="1"/>
</dbReference>
<dbReference type="GO" id="GO:0015031">
    <property type="term" value="P:protein transport"/>
    <property type="evidence" value="ECO:0007669"/>
    <property type="project" value="UniProtKB-KW"/>
</dbReference>
<dbReference type="PROSITE" id="PS51072">
    <property type="entry name" value="MHD"/>
    <property type="match status" value="1"/>
</dbReference>
<dbReference type="AlphaFoldDB" id="A0AA88LB34"/>
<gene>
    <name evidence="13" type="ORF">QYM36_001369</name>
</gene>
<evidence type="ECO:0000313" key="14">
    <source>
        <dbReference type="Proteomes" id="UP001187531"/>
    </source>
</evidence>
<evidence type="ECO:0000256" key="5">
    <source>
        <dbReference type="ARBA" id="ARBA00022892"/>
    </source>
</evidence>
<reference evidence="13" key="1">
    <citation type="submission" date="2023-07" db="EMBL/GenBank/DDBJ databases">
        <title>Chromosome-level genome assembly of Artemia franciscana.</title>
        <authorList>
            <person name="Jo E."/>
        </authorList>
    </citation>
    <scope>NUCLEOTIDE SEQUENCE</scope>
    <source>
        <tissue evidence="13">Whole body</tissue>
    </source>
</reference>
<proteinExistence type="inferred from homology"/>
<dbReference type="SUPFAM" id="SSF49447">
    <property type="entry name" value="Second domain of Mu2 adaptin subunit (ap50) of ap2 adaptor"/>
    <property type="match status" value="1"/>
</dbReference>
<evidence type="ECO:0000256" key="11">
    <source>
        <dbReference type="RuleBase" id="RU366052"/>
    </source>
</evidence>
<dbReference type="InterPro" id="IPR022775">
    <property type="entry name" value="AP_mu_sigma_su"/>
</dbReference>
<dbReference type="InterPro" id="IPR036168">
    <property type="entry name" value="AP2_Mu_C_sf"/>
</dbReference>
<evidence type="ECO:0000256" key="9">
    <source>
        <dbReference type="ARBA" id="ARBA00023329"/>
    </source>
</evidence>
<keyword evidence="7 10" id="KW-0333">Golgi apparatus</keyword>
<comment type="subcellular location">
    <subcellularLocation>
        <location evidence="10 11">Cytoplasm</location>
    </subcellularLocation>
    <subcellularLocation>
        <location evidence="10 11">Cytoplasmic vesicle</location>
        <location evidence="10 11">COPI-coated vesicle membrane</location>
        <topology evidence="10 11">Peripheral membrane protein</topology>
        <orientation evidence="10 11">Cytoplasmic side</orientation>
    </subcellularLocation>
    <subcellularLocation>
        <location evidence="10 11">Golgi apparatus membrane</location>
        <topology evidence="10 11">Peripheral membrane protein</topology>
        <orientation evidence="10 11">Cytoplasmic side</orientation>
    </subcellularLocation>
</comment>
<feature type="domain" description="MHD" evidence="12">
    <location>
        <begin position="257"/>
        <end position="497"/>
    </location>
</feature>
<comment type="function">
    <text evidence="10">The coatomer is a cytosolic protein complex that binds to dilysine motifs and reversibly associates with Golgi non-clathrin-coated vesicles, which further mediate biosynthetic protein transport from the ER, via the Golgi up to the trans Golgi network. Coatomer complex is required for budding from Golgi membranes, and is essential for the retrograde Golgi-to-ER transport of dilysine-tagged proteins.</text>
</comment>
<keyword evidence="4 10" id="KW-0963">Cytoplasm</keyword>
<dbReference type="EMBL" id="JAVRJZ010000003">
    <property type="protein sequence ID" value="KAK2724874.1"/>
    <property type="molecule type" value="Genomic_DNA"/>
</dbReference>
<sequence>MVLIAASLVTKNGKVLVSRHFVEISKSRIEGLLASFPKLITSGKASQQQHTLVETDAVRYVYQPLEKLYVVLITTKASNILEDLESLRLFAKIVQEYCLTIDEACVLDNSFQLTFAFDEVVALGYRESVNLSQIRTFTEMDSHDEKIHKSIMETQMKEAKKKARDVALEFRRAQAEGRKKSYGRPISSVSSIAPIISGETTSYPVSRPVTQTKALRLLTKSKDVDAFIDQLKSEGETVISPTMKANSIAANVPVVPSAPVRIRIEEEMILTARRDGGLEAMEVNGSVKLDIFEERYGKIRIQFENLDTKGIKMQTSPRSVDKEMFRSRCLVVPKNPDTGFAHQADSEIIRWKFQAKDDSFIPLTINCWPTENGRGGCDVNIEYELQDTSLELENVSIIIPLAPGSGTPVITECEGEYTIGHSSLQWDIPVINSNEDTGLLGFSASGIPGDFFPIKVSFSAAQSFANLRVLDVVDMETNESVKFTAESLLSTKQYEIV</sequence>
<dbReference type="GO" id="GO:0006888">
    <property type="term" value="P:endoplasmic reticulum to Golgi vesicle-mediated transport"/>
    <property type="evidence" value="ECO:0007669"/>
    <property type="project" value="TreeGrafter"/>
</dbReference>
<dbReference type="InterPro" id="IPR027059">
    <property type="entry name" value="Coatomer_dsu"/>
</dbReference>
<dbReference type="PANTHER" id="PTHR10121">
    <property type="entry name" value="COATOMER SUBUNIT DELTA"/>
    <property type="match status" value="1"/>
</dbReference>
<evidence type="ECO:0000256" key="6">
    <source>
        <dbReference type="ARBA" id="ARBA00022927"/>
    </source>
</evidence>
<evidence type="ECO:0000313" key="13">
    <source>
        <dbReference type="EMBL" id="KAK2724873.1"/>
    </source>
</evidence>
<keyword evidence="3 10" id="KW-0813">Transport</keyword>
<comment type="similarity">
    <text evidence="1 10">Belongs to the adaptor complexes medium subunit family. Delta-COP subfamily.</text>
</comment>
<accession>A0AA88LB34</accession>
<dbReference type="CDD" id="cd09254">
    <property type="entry name" value="AP_delta-COPI_MHD"/>
    <property type="match status" value="1"/>
</dbReference>
<evidence type="ECO:0000256" key="10">
    <source>
        <dbReference type="RuleBase" id="RU364018"/>
    </source>
</evidence>
<dbReference type="PANTHER" id="PTHR10121:SF0">
    <property type="entry name" value="COATOMER SUBUNIT DELTA"/>
    <property type="match status" value="1"/>
</dbReference>
<keyword evidence="5 10" id="KW-0931">ER-Golgi transport</keyword>
<evidence type="ECO:0000259" key="12">
    <source>
        <dbReference type="PROSITE" id="PS51072"/>
    </source>
</evidence>
<dbReference type="InterPro" id="IPR011012">
    <property type="entry name" value="Longin-like_dom_sf"/>
</dbReference>
<keyword evidence="8 10" id="KW-0472">Membrane</keyword>
<dbReference type="SUPFAM" id="SSF64356">
    <property type="entry name" value="SNARE-like"/>
    <property type="match status" value="1"/>
</dbReference>
<evidence type="ECO:0000256" key="2">
    <source>
        <dbReference type="ARBA" id="ARBA00011775"/>
    </source>
</evidence>
<dbReference type="GO" id="GO:0000139">
    <property type="term" value="C:Golgi membrane"/>
    <property type="evidence" value="ECO:0007669"/>
    <property type="project" value="UniProtKB-SubCell"/>
</dbReference>
<evidence type="ECO:0000256" key="4">
    <source>
        <dbReference type="ARBA" id="ARBA00022490"/>
    </source>
</evidence>
<dbReference type="Gene3D" id="3.30.450.60">
    <property type="match status" value="1"/>
</dbReference>
<organism evidence="13 14">
    <name type="scientific">Artemia franciscana</name>
    <name type="common">Brine shrimp</name>
    <name type="synonym">Artemia sanfranciscana</name>
    <dbReference type="NCBI Taxonomy" id="6661"/>
    <lineage>
        <taxon>Eukaryota</taxon>
        <taxon>Metazoa</taxon>
        <taxon>Ecdysozoa</taxon>
        <taxon>Arthropoda</taxon>
        <taxon>Crustacea</taxon>
        <taxon>Branchiopoda</taxon>
        <taxon>Anostraca</taxon>
        <taxon>Artemiidae</taxon>
        <taxon>Artemia</taxon>
    </lineage>
</organism>
<dbReference type="GO" id="GO:0051645">
    <property type="term" value="P:Golgi localization"/>
    <property type="evidence" value="ECO:0007669"/>
    <property type="project" value="TreeGrafter"/>
</dbReference>
<protein>
    <recommendedName>
        <fullName evidence="10">Coatomer subunit delta</fullName>
    </recommendedName>
</protein>
<evidence type="ECO:0000256" key="8">
    <source>
        <dbReference type="ARBA" id="ARBA00023136"/>
    </source>
</evidence>
<comment type="subunit">
    <text evidence="2 10">Oligomeric complex that consists of at least the alpha, beta, beta', gamma, delta, epsilon and zeta subunits.</text>
</comment>
<keyword evidence="9 10" id="KW-0968">Cytoplasmic vesicle</keyword>